<evidence type="ECO:0000313" key="4">
    <source>
        <dbReference type="Proteomes" id="UP000355283"/>
    </source>
</evidence>
<organism evidence="3 4">
    <name type="scientific">Nannochloropsis salina CCMP1776</name>
    <dbReference type="NCBI Taxonomy" id="1027361"/>
    <lineage>
        <taxon>Eukaryota</taxon>
        <taxon>Sar</taxon>
        <taxon>Stramenopiles</taxon>
        <taxon>Ochrophyta</taxon>
        <taxon>Eustigmatophyceae</taxon>
        <taxon>Eustigmatales</taxon>
        <taxon>Monodopsidaceae</taxon>
        <taxon>Microchloropsis</taxon>
        <taxon>Microchloropsis salina</taxon>
    </lineage>
</organism>
<evidence type="ECO:0000259" key="2">
    <source>
        <dbReference type="SMART" id="SM01233"/>
    </source>
</evidence>
<gene>
    <name evidence="3" type="ORF">NSK_001468</name>
</gene>
<dbReference type="AlphaFoldDB" id="A0A4D9D7Y9"/>
<feature type="compositionally biased region" description="Gly residues" evidence="1">
    <location>
        <begin position="324"/>
        <end position="334"/>
    </location>
</feature>
<feature type="compositionally biased region" description="Gly residues" evidence="1">
    <location>
        <begin position="348"/>
        <end position="368"/>
    </location>
</feature>
<feature type="compositionally biased region" description="Basic and acidic residues" evidence="1">
    <location>
        <begin position="335"/>
        <end position="347"/>
    </location>
</feature>
<feature type="compositionally biased region" description="Basic and acidic residues" evidence="1">
    <location>
        <begin position="376"/>
        <end position="389"/>
    </location>
</feature>
<feature type="region of interest" description="Disordered" evidence="1">
    <location>
        <begin position="80"/>
        <end position="243"/>
    </location>
</feature>
<protein>
    <recommendedName>
        <fullName evidence="2">Hyaluronan/mRNA-binding protein domain-containing protein</fullName>
    </recommendedName>
</protein>
<feature type="compositionally biased region" description="Basic and acidic residues" evidence="1">
    <location>
        <begin position="139"/>
        <end position="164"/>
    </location>
</feature>
<evidence type="ECO:0000313" key="3">
    <source>
        <dbReference type="EMBL" id="TFJ87134.1"/>
    </source>
</evidence>
<sequence length="389" mass="41647">MAFYSIREGNGRGAQCAGEVVHTPPPSKAFSDASSCQEIGFEGSSTRFYVFRAKHQKDVVTQAGPTPSVLTSPPLRSNRFALLADGADDDEGSPQAPETLALGATGAAKRVETGPRGKAEKKSHGSGRSVREGGAGRQENGREAREPKQHARDEHRQHDRRDGTGRGGRRQHRNGTGKFNWGEEAVEPIEPLAEDEEREEGEGEGEGEDGILRESGRKGEWREESEPEPEPPTKSYSEYQAEMAEVKRKNAELFGTAKEREVDSSELSKLTVVKREEGEEEEEGEEGAGRRKASAQRASSRQLLNASFRSGGDSGSRGERGGRGGRGGRGTGRGGEGEKGGRGRGRGEGGPGRRGGRLGGEGRGTRGGRGGRGRGARLDIDDKSMFPTL</sequence>
<accession>A0A4D9D7Y9</accession>
<proteinExistence type="predicted"/>
<dbReference type="EMBL" id="SDOX01000006">
    <property type="protein sequence ID" value="TFJ87134.1"/>
    <property type="molecule type" value="Genomic_DNA"/>
</dbReference>
<name>A0A4D9D7Y9_9STRA</name>
<feature type="domain" description="Hyaluronan/mRNA-binding protein" evidence="2">
    <location>
        <begin position="154"/>
        <end position="263"/>
    </location>
</feature>
<dbReference type="InterPro" id="IPR006861">
    <property type="entry name" value="HABP4_PAIRBP1-bd"/>
</dbReference>
<dbReference type="OrthoDB" id="10650933at2759"/>
<feature type="region of interest" description="Disordered" evidence="1">
    <location>
        <begin position="255"/>
        <end position="389"/>
    </location>
</feature>
<feature type="compositionally biased region" description="Acidic residues" evidence="1">
    <location>
        <begin position="184"/>
        <end position="209"/>
    </location>
</feature>
<keyword evidence="4" id="KW-1185">Reference proteome</keyword>
<dbReference type="SMART" id="SM01233">
    <property type="entry name" value="HABP4_PAI-RBP1"/>
    <property type="match status" value="1"/>
</dbReference>
<dbReference type="Proteomes" id="UP000355283">
    <property type="component" value="Unassembled WGS sequence"/>
</dbReference>
<feature type="compositionally biased region" description="Basic and acidic residues" evidence="1">
    <location>
        <begin position="109"/>
        <end position="123"/>
    </location>
</feature>
<evidence type="ECO:0000256" key="1">
    <source>
        <dbReference type="SAM" id="MobiDB-lite"/>
    </source>
</evidence>
<reference evidence="3 4" key="1">
    <citation type="submission" date="2019-01" db="EMBL/GenBank/DDBJ databases">
        <title>Nuclear Genome Assembly of the Microalgal Biofuel strain Nannochloropsis salina CCMP1776.</title>
        <authorList>
            <person name="Hovde B."/>
        </authorList>
    </citation>
    <scope>NUCLEOTIDE SEQUENCE [LARGE SCALE GENOMIC DNA]</scope>
    <source>
        <strain evidence="3 4">CCMP1776</strain>
    </source>
</reference>
<comment type="caution">
    <text evidence="3">The sequence shown here is derived from an EMBL/GenBank/DDBJ whole genome shotgun (WGS) entry which is preliminary data.</text>
</comment>
<feature type="compositionally biased region" description="Basic and acidic residues" evidence="1">
    <location>
        <begin position="210"/>
        <end position="224"/>
    </location>
</feature>